<dbReference type="PANTHER" id="PTHR10642">
    <property type="entry name" value="RIBONUCLEASE H1"/>
    <property type="match status" value="1"/>
</dbReference>
<keyword evidence="9 11" id="KW-0378">Hydrolase</keyword>
<keyword evidence="10 11" id="KW-0460">Magnesium</keyword>
<comment type="similarity">
    <text evidence="3 11">Belongs to the RNase H family.</text>
</comment>
<feature type="binding site" evidence="11">
    <location>
        <position position="69"/>
    </location>
    <ligand>
        <name>Mg(2+)</name>
        <dbReference type="ChEBI" id="CHEBI:18420"/>
        <label>1</label>
    </ligand>
</feature>
<comment type="function">
    <text evidence="2 11">Endonuclease that specifically degrades the RNA of RNA-DNA hybrids.</text>
</comment>
<dbReference type="GO" id="GO:0043137">
    <property type="term" value="P:DNA replication, removal of RNA primer"/>
    <property type="evidence" value="ECO:0007669"/>
    <property type="project" value="TreeGrafter"/>
</dbReference>
<feature type="region of interest" description="Disordered" evidence="12">
    <location>
        <begin position="217"/>
        <end position="255"/>
    </location>
</feature>
<organism evidence="14 15">
    <name type="scientific">Nocardia speluncae</name>
    <dbReference type="NCBI Taxonomy" id="419477"/>
    <lineage>
        <taxon>Bacteria</taxon>
        <taxon>Bacillati</taxon>
        <taxon>Actinomycetota</taxon>
        <taxon>Actinomycetes</taxon>
        <taxon>Mycobacteriales</taxon>
        <taxon>Nocardiaceae</taxon>
        <taxon>Nocardia</taxon>
    </lineage>
</organism>
<dbReference type="EC" id="3.1.26.4" evidence="5 11"/>
<evidence type="ECO:0000313" key="15">
    <source>
        <dbReference type="Proteomes" id="UP000565715"/>
    </source>
</evidence>
<proteinExistence type="inferred from homology"/>
<dbReference type="GO" id="GO:0003676">
    <property type="term" value="F:nucleic acid binding"/>
    <property type="evidence" value="ECO:0007669"/>
    <property type="project" value="InterPro"/>
</dbReference>
<gene>
    <name evidence="11 14" type="primary">rnhA</name>
    <name evidence="14" type="ORF">HGA13_14385</name>
</gene>
<keyword evidence="6 11" id="KW-0540">Nuclease</keyword>
<dbReference type="PANTHER" id="PTHR10642:SF26">
    <property type="entry name" value="RIBONUCLEASE H1"/>
    <property type="match status" value="1"/>
</dbReference>
<evidence type="ECO:0000256" key="6">
    <source>
        <dbReference type="ARBA" id="ARBA00022722"/>
    </source>
</evidence>
<dbReference type="CDD" id="cd09278">
    <property type="entry name" value="RNase_HI_prokaryote_like"/>
    <property type="match status" value="1"/>
</dbReference>
<sequence>MEVEIYTDGACSPNPGPGGWGAVLRFGRHEREIFGGDPGPTTNNRMELTAPIEALERLTRASEVRVYTDSTYVRDGITAWVPKWQANGWVTTKKEPVKNADLWKRLVDACAPHEVEWEWVKGHAGHPENERADRLAVRGACEAGGVEEQPGKAVRRDHAVSKPTKVPGEPCRATTKAGVPCPTDAGLSGLCHIHDPALQCGAMTTKGRPCGIATGGGRCKTHQGAKRMPESEAQSELGLLDFKGDSTGGTRHPPM</sequence>
<evidence type="ECO:0000313" key="14">
    <source>
        <dbReference type="EMBL" id="NKY34258.1"/>
    </source>
</evidence>
<dbReference type="Pfam" id="PF00075">
    <property type="entry name" value="RNase_H"/>
    <property type="match status" value="1"/>
</dbReference>
<dbReference type="GO" id="GO:0004523">
    <property type="term" value="F:RNA-DNA hybrid ribonuclease activity"/>
    <property type="evidence" value="ECO:0007669"/>
    <property type="project" value="UniProtKB-UniRule"/>
</dbReference>
<dbReference type="InterPro" id="IPR022892">
    <property type="entry name" value="RNaseHI"/>
</dbReference>
<evidence type="ECO:0000256" key="10">
    <source>
        <dbReference type="ARBA" id="ARBA00022842"/>
    </source>
</evidence>
<evidence type="ECO:0000256" key="1">
    <source>
        <dbReference type="ARBA" id="ARBA00000077"/>
    </source>
</evidence>
<feature type="region of interest" description="Disordered" evidence="12">
    <location>
        <begin position="156"/>
        <end position="176"/>
    </location>
</feature>
<dbReference type="HAMAP" id="MF_00042">
    <property type="entry name" value="RNase_H"/>
    <property type="match status" value="1"/>
</dbReference>
<evidence type="ECO:0000256" key="2">
    <source>
        <dbReference type="ARBA" id="ARBA00004065"/>
    </source>
</evidence>
<name>A0A846XDU8_9NOCA</name>
<dbReference type="AlphaFoldDB" id="A0A846XDU8"/>
<dbReference type="Gene3D" id="3.30.420.10">
    <property type="entry name" value="Ribonuclease H-like superfamily/Ribonuclease H"/>
    <property type="match status" value="1"/>
</dbReference>
<evidence type="ECO:0000256" key="9">
    <source>
        <dbReference type="ARBA" id="ARBA00022801"/>
    </source>
</evidence>
<evidence type="ECO:0000256" key="7">
    <source>
        <dbReference type="ARBA" id="ARBA00022723"/>
    </source>
</evidence>
<evidence type="ECO:0000256" key="12">
    <source>
        <dbReference type="SAM" id="MobiDB-lite"/>
    </source>
</evidence>
<keyword evidence="11" id="KW-0963">Cytoplasm</keyword>
<dbReference type="Proteomes" id="UP000565715">
    <property type="component" value="Unassembled WGS sequence"/>
</dbReference>
<dbReference type="NCBIfam" id="NF001236">
    <property type="entry name" value="PRK00203.1"/>
    <property type="match status" value="1"/>
</dbReference>
<feature type="domain" description="RNase H type-1" evidence="13">
    <location>
        <begin position="1"/>
        <end position="141"/>
    </location>
</feature>
<feature type="binding site" evidence="11">
    <location>
        <position position="8"/>
    </location>
    <ligand>
        <name>Mg(2+)</name>
        <dbReference type="ChEBI" id="CHEBI:18420"/>
        <label>1</label>
    </ligand>
</feature>
<keyword evidence="15" id="KW-1185">Reference proteome</keyword>
<dbReference type="EMBL" id="JAAXOO010000003">
    <property type="protein sequence ID" value="NKY34258.1"/>
    <property type="molecule type" value="Genomic_DNA"/>
</dbReference>
<evidence type="ECO:0000259" key="13">
    <source>
        <dbReference type="PROSITE" id="PS50879"/>
    </source>
</evidence>
<dbReference type="InterPro" id="IPR012337">
    <property type="entry name" value="RNaseH-like_sf"/>
</dbReference>
<comment type="subunit">
    <text evidence="4 11">Monomer.</text>
</comment>
<comment type="cofactor">
    <cofactor evidence="11">
        <name>Mg(2+)</name>
        <dbReference type="ChEBI" id="CHEBI:18420"/>
    </cofactor>
    <text evidence="11">Binds 1 Mg(2+) ion per subunit. May bind a second metal ion at a regulatory site, or after substrate binding.</text>
</comment>
<comment type="catalytic activity">
    <reaction evidence="1 11">
        <text>Endonucleolytic cleavage to 5'-phosphomonoester.</text>
        <dbReference type="EC" id="3.1.26.4"/>
    </reaction>
</comment>
<accession>A0A846XDU8</accession>
<dbReference type="InterPro" id="IPR050092">
    <property type="entry name" value="RNase_H"/>
</dbReference>
<dbReference type="InterPro" id="IPR036397">
    <property type="entry name" value="RNaseH_sf"/>
</dbReference>
<feature type="binding site" evidence="11">
    <location>
        <position position="133"/>
    </location>
    <ligand>
        <name>Mg(2+)</name>
        <dbReference type="ChEBI" id="CHEBI:18420"/>
        <label>2</label>
    </ligand>
</feature>
<dbReference type="FunFam" id="3.30.420.10:FF:000089">
    <property type="entry name" value="Ribonuclease H"/>
    <property type="match status" value="1"/>
</dbReference>
<dbReference type="GO" id="GO:0005737">
    <property type="term" value="C:cytoplasm"/>
    <property type="evidence" value="ECO:0007669"/>
    <property type="project" value="UniProtKB-SubCell"/>
</dbReference>
<evidence type="ECO:0000256" key="5">
    <source>
        <dbReference type="ARBA" id="ARBA00012180"/>
    </source>
</evidence>
<keyword evidence="8 11" id="KW-0255">Endonuclease</keyword>
<dbReference type="SUPFAM" id="SSF53098">
    <property type="entry name" value="Ribonuclease H-like"/>
    <property type="match status" value="1"/>
</dbReference>
<evidence type="ECO:0000256" key="11">
    <source>
        <dbReference type="HAMAP-Rule" id="MF_00042"/>
    </source>
</evidence>
<comment type="subcellular location">
    <subcellularLocation>
        <location evidence="11">Cytoplasm</location>
    </subcellularLocation>
</comment>
<evidence type="ECO:0000256" key="4">
    <source>
        <dbReference type="ARBA" id="ARBA00011245"/>
    </source>
</evidence>
<feature type="binding site" evidence="11">
    <location>
        <position position="8"/>
    </location>
    <ligand>
        <name>Mg(2+)</name>
        <dbReference type="ChEBI" id="CHEBI:18420"/>
        <label>2</label>
    </ligand>
</feature>
<comment type="caution">
    <text evidence="14">The sequence shown here is derived from an EMBL/GenBank/DDBJ whole genome shotgun (WGS) entry which is preliminary data.</text>
</comment>
<protein>
    <recommendedName>
        <fullName evidence="5 11">Ribonuclease H</fullName>
        <shortName evidence="11">RNase H</shortName>
        <ecNumber evidence="5 11">3.1.26.4</ecNumber>
    </recommendedName>
</protein>
<reference evidence="14 15" key="1">
    <citation type="submission" date="2020-04" db="EMBL/GenBank/DDBJ databases">
        <title>MicrobeNet Type strains.</title>
        <authorList>
            <person name="Nicholson A.C."/>
        </authorList>
    </citation>
    <scope>NUCLEOTIDE SEQUENCE [LARGE SCALE GENOMIC DNA]</scope>
    <source>
        <strain evidence="14 15">DSM 45078</strain>
    </source>
</reference>
<dbReference type="PROSITE" id="PS50879">
    <property type="entry name" value="RNASE_H_1"/>
    <property type="match status" value="1"/>
</dbReference>
<keyword evidence="7 11" id="KW-0479">Metal-binding</keyword>
<dbReference type="InterPro" id="IPR002156">
    <property type="entry name" value="RNaseH_domain"/>
</dbReference>
<feature type="binding site" evidence="11">
    <location>
        <position position="47"/>
    </location>
    <ligand>
        <name>Mg(2+)</name>
        <dbReference type="ChEBI" id="CHEBI:18420"/>
        <label>1</label>
    </ligand>
</feature>
<evidence type="ECO:0000256" key="8">
    <source>
        <dbReference type="ARBA" id="ARBA00022759"/>
    </source>
</evidence>
<evidence type="ECO:0000256" key="3">
    <source>
        <dbReference type="ARBA" id="ARBA00005300"/>
    </source>
</evidence>
<dbReference type="GO" id="GO:0000287">
    <property type="term" value="F:magnesium ion binding"/>
    <property type="evidence" value="ECO:0007669"/>
    <property type="project" value="UniProtKB-UniRule"/>
</dbReference>